<feature type="domain" description="Pyruvate phosphate dikinase AMP/ATP-binding" evidence="2">
    <location>
        <begin position="62"/>
        <end position="179"/>
    </location>
</feature>
<dbReference type="InterPro" id="IPR008279">
    <property type="entry name" value="PEP-util_enz_mobile_dom"/>
</dbReference>
<dbReference type="Proteomes" id="UP000569732">
    <property type="component" value="Unassembled WGS sequence"/>
</dbReference>
<evidence type="ECO:0000259" key="1">
    <source>
        <dbReference type="Pfam" id="PF00391"/>
    </source>
</evidence>
<dbReference type="InterPro" id="IPR013815">
    <property type="entry name" value="ATP_grasp_subdomain_1"/>
</dbReference>
<dbReference type="Gene3D" id="3.50.30.10">
    <property type="entry name" value="Phosphohistidine domain"/>
    <property type="match status" value="1"/>
</dbReference>
<reference evidence="3 4" key="1">
    <citation type="submission" date="2020-07" db="EMBL/GenBank/DDBJ databases">
        <title>Endozoicomonas sp. nov., isolated from sediment.</title>
        <authorList>
            <person name="Gu T."/>
        </authorList>
    </citation>
    <scope>NUCLEOTIDE SEQUENCE [LARGE SCALE GENOMIC DNA]</scope>
    <source>
        <strain evidence="3 4">SM1973</strain>
    </source>
</reference>
<evidence type="ECO:0000259" key="2">
    <source>
        <dbReference type="Pfam" id="PF01326"/>
    </source>
</evidence>
<dbReference type="GO" id="GO:0016301">
    <property type="term" value="F:kinase activity"/>
    <property type="evidence" value="ECO:0007669"/>
    <property type="project" value="InterPro"/>
</dbReference>
<keyword evidence="4" id="KW-1185">Reference proteome</keyword>
<protein>
    <submittedName>
        <fullName evidence="3">Phosphoenolpyruvate synthase</fullName>
    </submittedName>
</protein>
<dbReference type="InterPro" id="IPR036637">
    <property type="entry name" value="Phosphohistidine_dom_sf"/>
</dbReference>
<dbReference type="EMBL" id="JACCKB010000044">
    <property type="protein sequence ID" value="NYZ68532.1"/>
    <property type="molecule type" value="Genomic_DNA"/>
</dbReference>
<organism evidence="3 4">
    <name type="scientific">Spartinivicinus marinus</name>
    <dbReference type="NCBI Taxonomy" id="2994442"/>
    <lineage>
        <taxon>Bacteria</taxon>
        <taxon>Pseudomonadati</taxon>
        <taxon>Pseudomonadota</taxon>
        <taxon>Gammaproteobacteria</taxon>
        <taxon>Oceanospirillales</taxon>
        <taxon>Zooshikellaceae</taxon>
        <taxon>Spartinivicinus</taxon>
    </lineage>
</organism>
<dbReference type="InterPro" id="IPR051549">
    <property type="entry name" value="PEP_Utilizing_Enz"/>
</dbReference>
<dbReference type="AlphaFoldDB" id="A0A853I9S8"/>
<proteinExistence type="predicted"/>
<name>A0A853I9S8_9GAMM</name>
<evidence type="ECO:0000313" key="4">
    <source>
        <dbReference type="Proteomes" id="UP000569732"/>
    </source>
</evidence>
<dbReference type="SUPFAM" id="SSF52009">
    <property type="entry name" value="Phosphohistidine domain"/>
    <property type="match status" value="1"/>
</dbReference>
<dbReference type="GO" id="GO:0005524">
    <property type="term" value="F:ATP binding"/>
    <property type="evidence" value="ECO:0007669"/>
    <property type="project" value="InterPro"/>
</dbReference>
<feature type="domain" description="PEP-utilising enzyme mobile" evidence="1">
    <location>
        <begin position="703"/>
        <end position="773"/>
    </location>
</feature>
<comment type="caution">
    <text evidence="3">The sequence shown here is derived from an EMBL/GenBank/DDBJ whole genome shotgun (WGS) entry which is preliminary data.</text>
</comment>
<dbReference type="InterPro" id="IPR002192">
    <property type="entry name" value="PPDK_AMP/ATP-bd"/>
</dbReference>
<accession>A0A853I9S8</accession>
<dbReference type="RefSeq" id="WP_180570536.1">
    <property type="nucleotide sequence ID" value="NZ_JACCKB010000044.1"/>
</dbReference>
<dbReference type="PANTHER" id="PTHR43615">
    <property type="entry name" value="PHOSPHOENOLPYRUVATE SYNTHASE-RELATED"/>
    <property type="match status" value="1"/>
</dbReference>
<dbReference type="Gene3D" id="3.30.1490.20">
    <property type="entry name" value="ATP-grasp fold, A domain"/>
    <property type="match status" value="1"/>
</dbReference>
<dbReference type="PANTHER" id="PTHR43615:SF1">
    <property type="entry name" value="PPDK_N DOMAIN-CONTAINING PROTEIN"/>
    <property type="match status" value="1"/>
</dbReference>
<dbReference type="Pfam" id="PF00391">
    <property type="entry name" value="PEP-utilizers"/>
    <property type="match status" value="1"/>
</dbReference>
<dbReference type="Pfam" id="PF01326">
    <property type="entry name" value="PPDK_N"/>
    <property type="match status" value="1"/>
</dbReference>
<dbReference type="SUPFAM" id="SSF56059">
    <property type="entry name" value="Glutathione synthetase ATP-binding domain-like"/>
    <property type="match status" value="1"/>
</dbReference>
<dbReference type="Gene3D" id="3.30.470.20">
    <property type="entry name" value="ATP-grasp fold, B domain"/>
    <property type="match status" value="1"/>
</dbReference>
<gene>
    <name evidence="3" type="ORF">H0A36_21185</name>
</gene>
<sequence length="780" mass="89496">MTLLYFSDINQNNKDIGGKAFNLACLYQNKLPVPEGIILTSLPTKQDEWDEIFDWWNNTGYKPLAVRSSASDEDDSQVSFAGQNNSYLNVRDNQTLQIAVTKCFDSINKVSSKVYREHFLGKASSGCMNVLIQIMVKPKFSGVYFSSDPRGKHAGDLIEFIEGYGEALVSGKQTPYRIYGGVLQDTHPMWEKTFTNDIQRMGTIVKNLLDVDVDMEWAIDEENQLKLLQARPITAAYTYSTHLRIVEQELERLHRQYDQETTWDGQTFAEWTGIQSYITYTLWQKAFLPHNAFGDALKQLGYLSFVDKEFSPHESILDRVFGRAYINLNMMFPLYFGPIPYSINLKPRPHLKFSIKELTAQSLIRTPLAIYNMLKVGWNLSSRRKYWQDQCLRELAKFKHKMDRPYDPTMYQSWDNVELLKRFAKECHVFTKNSLLWPFILIVLTEATLHSLEAILSNLLGEQQAKKTLKRWMAIGLKTVSYEMNRYFKRACEDTNKQPFFMARYGHRGAGELDLSNPRWVELGQKAFINLKKSGSTSEEVNYAVDKVEDEINGLKTFKKSIILQEWQLLKSMLELRESWKMEILKPFAHIRYIVQEIGKRSKLFDDIYLLGVDEIISDEIISPINISDKIISKIKDRKQQSLVFKRYSLPMIISLSKLDELISGNYSEEVDCLDGEPISPGLVYGTVKIVSDISQCDMNSLPEDTIIVAESTDPGWTPLFTKSVGIIVEKGGILSHSAIVAREMGIPAISGIRDCINRLRDGQKICLDGNNGHISYELH</sequence>
<evidence type="ECO:0000313" key="3">
    <source>
        <dbReference type="EMBL" id="NYZ68532.1"/>
    </source>
</evidence>